<dbReference type="BioCyc" id="HAUR316274:GHYA-474-MONOMER"/>
<evidence type="ECO:0000313" key="7">
    <source>
        <dbReference type="EMBL" id="ABX03119.1"/>
    </source>
</evidence>
<evidence type="ECO:0000256" key="4">
    <source>
        <dbReference type="ARBA" id="ARBA00022989"/>
    </source>
</evidence>
<reference evidence="7 8" key="1">
    <citation type="journal article" date="2011" name="Stand. Genomic Sci.">
        <title>Complete genome sequence of the filamentous gliding predatory bacterium Herpetosiphon aurantiacus type strain (114-95(T)).</title>
        <authorList>
            <person name="Kiss H."/>
            <person name="Nett M."/>
            <person name="Domin N."/>
            <person name="Martin K."/>
            <person name="Maresca J.A."/>
            <person name="Copeland A."/>
            <person name="Lapidus A."/>
            <person name="Lucas S."/>
            <person name="Berry K.W."/>
            <person name="Glavina Del Rio T."/>
            <person name="Dalin E."/>
            <person name="Tice H."/>
            <person name="Pitluck S."/>
            <person name="Richardson P."/>
            <person name="Bruce D."/>
            <person name="Goodwin L."/>
            <person name="Han C."/>
            <person name="Detter J.C."/>
            <person name="Schmutz J."/>
            <person name="Brettin T."/>
            <person name="Land M."/>
            <person name="Hauser L."/>
            <person name="Kyrpides N.C."/>
            <person name="Ivanova N."/>
            <person name="Goker M."/>
            <person name="Woyke T."/>
            <person name="Klenk H.P."/>
            <person name="Bryant D.A."/>
        </authorList>
    </citation>
    <scope>NUCLEOTIDE SEQUENCE [LARGE SCALE GENOMIC DNA]</scope>
    <source>
        <strain evidence="8">ATCC 23779 / DSM 785 / 114-95</strain>
    </source>
</reference>
<feature type="transmembrane region" description="Helical" evidence="6">
    <location>
        <begin position="728"/>
        <end position="754"/>
    </location>
</feature>
<comment type="subcellular location">
    <subcellularLocation>
        <location evidence="1">Membrane</location>
        <topology evidence="1">Multi-pass membrane protein</topology>
    </subcellularLocation>
</comment>
<dbReference type="GO" id="GO:0033573">
    <property type="term" value="C:high-affinity iron permease complex"/>
    <property type="evidence" value="ECO:0007669"/>
    <property type="project" value="InterPro"/>
</dbReference>
<evidence type="ECO:0000256" key="5">
    <source>
        <dbReference type="ARBA" id="ARBA00023136"/>
    </source>
</evidence>
<dbReference type="GO" id="GO:0015093">
    <property type="term" value="F:ferrous iron transmembrane transporter activity"/>
    <property type="evidence" value="ECO:0007669"/>
    <property type="project" value="TreeGrafter"/>
</dbReference>
<evidence type="ECO:0000256" key="2">
    <source>
        <dbReference type="ARBA" id="ARBA00008333"/>
    </source>
</evidence>
<keyword evidence="4 6" id="KW-1133">Transmembrane helix</keyword>
<gene>
    <name evidence="7" type="ordered locus">Haur_0468</name>
</gene>
<dbReference type="PANTHER" id="PTHR31632:SF2">
    <property type="entry name" value="PLASMA MEMBRANE IRON PERMEASE"/>
    <property type="match status" value="1"/>
</dbReference>
<comment type="similarity">
    <text evidence="2">Belongs to the oxidase-dependent Fe transporter (OFeT) (TC 9.A.10.1) family.</text>
</comment>
<evidence type="ECO:0000313" key="8">
    <source>
        <dbReference type="Proteomes" id="UP000000787"/>
    </source>
</evidence>
<evidence type="ECO:0000256" key="6">
    <source>
        <dbReference type="SAM" id="Phobius"/>
    </source>
</evidence>
<dbReference type="KEGG" id="hau:Haur_0468"/>
<name>A9AV41_HERA2</name>
<dbReference type="HOGENOM" id="CLU_358201_0_0_0"/>
<keyword evidence="3 6" id="KW-0812">Transmembrane</keyword>
<organism evidence="7 8">
    <name type="scientific">Herpetosiphon aurantiacus (strain ATCC 23779 / DSM 785 / 114-95)</name>
    <dbReference type="NCBI Taxonomy" id="316274"/>
    <lineage>
        <taxon>Bacteria</taxon>
        <taxon>Bacillati</taxon>
        <taxon>Chloroflexota</taxon>
        <taxon>Chloroflexia</taxon>
        <taxon>Herpetosiphonales</taxon>
        <taxon>Herpetosiphonaceae</taxon>
        <taxon>Herpetosiphon</taxon>
    </lineage>
</organism>
<feature type="transmembrane region" description="Helical" evidence="6">
    <location>
        <begin position="695"/>
        <end position="716"/>
    </location>
</feature>
<protein>
    <submittedName>
        <fullName evidence="7">Iron permease FTR1</fullName>
    </submittedName>
</protein>
<dbReference type="Proteomes" id="UP000000787">
    <property type="component" value="Chromosome"/>
</dbReference>
<dbReference type="STRING" id="316274.Haur_0468"/>
<evidence type="ECO:0000256" key="1">
    <source>
        <dbReference type="ARBA" id="ARBA00004141"/>
    </source>
</evidence>
<keyword evidence="8" id="KW-1185">Reference proteome</keyword>
<feature type="transmembrane region" description="Helical" evidence="6">
    <location>
        <begin position="774"/>
        <end position="799"/>
    </location>
</feature>
<dbReference type="InParanoid" id="A9AV41"/>
<dbReference type="AlphaFoldDB" id="A9AV41"/>
<keyword evidence="5 6" id="KW-0472">Membrane</keyword>
<accession>A9AV41</accession>
<dbReference type="Pfam" id="PF03239">
    <property type="entry name" value="FTR1"/>
    <property type="match status" value="1"/>
</dbReference>
<feature type="transmembrane region" description="Helical" evidence="6">
    <location>
        <begin position="548"/>
        <end position="570"/>
    </location>
</feature>
<proteinExistence type="inferred from homology"/>
<dbReference type="InterPro" id="IPR004923">
    <property type="entry name" value="FTR1/Fip1/EfeU"/>
</dbReference>
<feature type="transmembrane region" description="Helical" evidence="6">
    <location>
        <begin position="656"/>
        <end position="675"/>
    </location>
</feature>
<dbReference type="PANTHER" id="PTHR31632">
    <property type="entry name" value="IRON TRANSPORTER FTH1"/>
    <property type="match status" value="1"/>
</dbReference>
<dbReference type="eggNOG" id="COG0672">
    <property type="taxonomic scope" value="Bacteria"/>
</dbReference>
<evidence type="ECO:0000256" key="3">
    <source>
        <dbReference type="ARBA" id="ARBA00022692"/>
    </source>
</evidence>
<sequence>MCVPPSSNLRSKGRELLACRSRPLSVYYAVAQREQQQITFLGACMWLRRFLLALVVSLLPWSAMAAEPSPAQASESVRSLLVQAQLILTNDPAQAQSLLNQAQALYDQALAKDLTNLAPQQAAEIATRWTDLAQALEKQDVAGFAQQRALLWTHLLKASYGIVGQAIDTGKPEQALQWLPVREFRNATRFSRPNGDAARAIEQWKQAAYSAADARTALDADLLDTYQAKLNESLRTLRSAAQKGNLIQQAEAGAAIQGYFAILEPAYRSQHPEKVDAALVNAENLRQAALSNNQLEAAIGSFEGSLSGFRAAPLSPSEQVRRAGQMRRFLSLVPVEYERGVRNGQVTLDLEIQEATTFRNGAAAAFSDLESLLIAIDSTKTQQVASDLRELETMLTAAAQRTSVAEPDAVQAKVDHITTTLAEIMPAEWQKSSLEGDFDVIASMLDQMENAVAGDQYDLAESARLEAYAVLESGPEARLIVFAPEYKAPIENLFWYGKDEFTGLAELIRQKASLSDIRASRQALDKQLDLAQDALGGSSTPEAVATSAAVIVFREGLEAVLILASLLASLKIGEQRGYRKPIWIGATLAMLATVLTWVLARGLITELIRRGDQEKIEAIVSLIAIAVLLLITNWFFHKVYWTGWMANFHAQKRRIIGGKAGLWLGLITLGFTSIYREGVETVLFLQALVLEASTQVVLAGVAMGLGGTALVGVLVFGLQAKLPHKKMLIVTGVMIGAVLLIMVGNTMHIMQLVGWMPLHPIRSLEIPYWANMWLGFYATWEGIAAQVAAGAFVIGSYVIAEHLQHRKTEVAVKRQSATAK</sequence>
<feature type="transmembrane region" description="Helical" evidence="6">
    <location>
        <begin position="582"/>
        <end position="604"/>
    </location>
</feature>
<dbReference type="EMBL" id="CP000875">
    <property type="protein sequence ID" value="ABX03119.1"/>
    <property type="molecule type" value="Genomic_DNA"/>
</dbReference>
<feature type="transmembrane region" description="Helical" evidence="6">
    <location>
        <begin position="616"/>
        <end position="636"/>
    </location>
</feature>